<keyword evidence="1" id="KW-1133">Transmembrane helix</keyword>
<name>X6N7S5_RETFI</name>
<feature type="transmembrane region" description="Helical" evidence="1">
    <location>
        <begin position="1748"/>
        <end position="1767"/>
    </location>
</feature>
<sequence length="1801" mass="210454">MITEKYPSKYCQTGTGTLKKDDKESVIPFIRKFIKSNGEWELAWELVDRLFSGFQPFQSDDKAEMIAYITNSEGLFIFQFIHEVVSQEKLKTLPCCAILEMYCEWFRQLSNTILERMISVATMVSLVTHERYDSLLQLFELIRSTHTNITQYANVSNVQLLLQQFEDIQFKRQALQLFFANVSIAENHFGQDLAPLQKLYNEVKDVSYWNEINLSTAFSKDWQNFNSAKLALKQFAKMASSDIWVSIWRSLVTQQQQLWNMVRLRTHKCIYLYIFVYVHMHSIFIPIHVYRTFSVMRTFDLCQWIREKKEQLLEKIGTYDFEGYVQRFIAKEINGSTIGSLEAREEAKLINLLFSQGKVTEEDRIISRRLCGMIVETVNFETHYKGIALYIPLYREQCEKMRTLPQTDKRFCLSTVIEFQNKAKEEWQIAKKELEGKTIKGAKILKQFALLKSKPKTDIGTQVRLMYEPLTSNGERLTLDDHENEELDSLEVAVPIDFMPTAREMNAYKAIEAEFKFHVPIVHTTYKPLEGAELIKNAKSELKRIGEEQKSDSIAAKRINWESITKACGLSKGYVEWVKFISFKCLLRNPADYLARFELYADLATALRSVFDYFEVIEPLKLLRDVTASFSALHRKNEESDNKTWNDEQWIKSLSALPSFDSVSIDKIVEFWEQNRPQLPRIGTAAMKWFRLLANSNGVIKDCFERFANSQTFNEHIQSFTDDPIQGERSASLMYVRNFIVNTLTTKYVNISQMQEYLLNFAQQMNEERLRWFTIVFTSWDVIIKDTVDAQGWLYQNDKELLDRIRIVRFANESSTQRTHYVMVGSLKIYQEEKEEIEEFRRNTVDEQLTLGPQDKFDQLADRLLLHVSAESEAIEVDTLTVQQSISYMTVEEVNQLFMLHDKQLITSGLEDMSKLLENVSKYGITGKKLKALADDPNNEDCKDWLPTGESKANVKQQIIKIVQFEVLKEKVKSNFIPKFDLSKKIGEKRLQYYRLGGRERLETDRNIEFSKSTYEFEQINENWKNYLNEWEIKINRCRRDYPCLLFLTVNDMRFLCDHIKEYKQSADNSKKQGLLNLITSKLSNWKSENELERLGQFLSIFLVAFRPTSTKESSAKKNVLNMAALIFIYLLFVNINNVIVVHLFECWKKVLFCEQTTTIEQLECFLFRATPSGFAASLHCLVQPELLSVPVQQVLIVKLLKCMTHPNGLLAVITTNIQSIVSQYLIEYRGTDIPLLTREEKLQFYGGIFCGTFDEYKKHKKKVPFVQVYISKHECVGKSYLISGLANQLRLPHHFVHIPFNSSVVDRDFVVDKFVRSQSTNTLTVHSFHPFINLIFFFLFNILLMLSLKQKKKKKKMFHINISSQAGPDVNTLLFQLLVLRHLTASNGESFFVRSNHAFIVELPTELCNTLQKTYLEDVKQCFHFLGDLIDEKAISFVEVVDEMRSEKVSDISYVQVNQLQLNEKEMFVIRYLDALDKGFLKNTSEKQEPWKYETHAELKDEQIRVLTKKYYPRGLFFSIPSEKSKRKNKGRDSKTKRFRTHSMIQLKSFLRFLYCQLTQVYHFPYFQPDNAPKIKKNKSIPLHHMVVSSLVQSAQLIACEIPASDIDSKTNEEDEKGTSVTEEAEGTEEFFLVKEWKKEDSLMVKYLRMNGTTLKQDLDEAMQMAENSLGHYKKKKDQKSDVIDKSGQKEKMRLILQICGAFELIAFSVYYFALIFFHLIFLSVVRDIQVEKLLSENSDYTLTYDNILKIVAIFFRVKAAIPVLIMGETVIILQMKMFFFVLVLFLSYFFVLVWFQKKK</sequence>
<feature type="transmembrane region" description="Helical" evidence="1">
    <location>
        <begin position="1779"/>
        <end position="1797"/>
    </location>
</feature>
<evidence type="ECO:0000256" key="1">
    <source>
        <dbReference type="SAM" id="Phobius"/>
    </source>
</evidence>
<feature type="transmembrane region" description="Helical" evidence="1">
    <location>
        <begin position="1329"/>
        <end position="1349"/>
    </location>
</feature>
<keyword evidence="3" id="KW-1185">Reference proteome</keyword>
<proteinExistence type="predicted"/>
<evidence type="ECO:0000313" key="3">
    <source>
        <dbReference type="Proteomes" id="UP000023152"/>
    </source>
</evidence>
<reference evidence="2 3" key="1">
    <citation type="journal article" date="2013" name="Curr. Biol.">
        <title>The Genome of the Foraminiferan Reticulomyxa filosa.</title>
        <authorList>
            <person name="Glockner G."/>
            <person name="Hulsmann N."/>
            <person name="Schleicher M."/>
            <person name="Noegel A.A."/>
            <person name="Eichinger L."/>
            <person name="Gallinger C."/>
            <person name="Pawlowski J."/>
            <person name="Sierra R."/>
            <person name="Euteneuer U."/>
            <person name="Pillet L."/>
            <person name="Moustafa A."/>
            <person name="Platzer M."/>
            <person name="Groth M."/>
            <person name="Szafranski K."/>
            <person name="Schliwa M."/>
        </authorList>
    </citation>
    <scope>NUCLEOTIDE SEQUENCE [LARGE SCALE GENOMIC DNA]</scope>
</reference>
<feature type="transmembrane region" description="Helical" evidence="1">
    <location>
        <begin position="1696"/>
        <end position="1728"/>
    </location>
</feature>
<keyword evidence="1" id="KW-0812">Transmembrane</keyword>
<accession>X6N7S5</accession>
<dbReference type="PANTHER" id="PTHR22605">
    <property type="entry name" value="RZ-TYPE DOMAIN-CONTAINING PROTEIN"/>
    <property type="match status" value="1"/>
</dbReference>
<evidence type="ECO:0000313" key="2">
    <source>
        <dbReference type="EMBL" id="ETO22335.1"/>
    </source>
</evidence>
<comment type="caution">
    <text evidence="2">The sequence shown here is derived from an EMBL/GenBank/DDBJ whole genome shotgun (WGS) entry which is preliminary data.</text>
</comment>
<dbReference type="InterPro" id="IPR031248">
    <property type="entry name" value="RNF213"/>
</dbReference>
<dbReference type="GO" id="GO:0016887">
    <property type="term" value="F:ATP hydrolysis activity"/>
    <property type="evidence" value="ECO:0007669"/>
    <property type="project" value="InterPro"/>
</dbReference>
<dbReference type="EMBL" id="ASPP01010825">
    <property type="protein sequence ID" value="ETO22335.1"/>
    <property type="molecule type" value="Genomic_DNA"/>
</dbReference>
<feature type="transmembrane region" description="Helical" evidence="1">
    <location>
        <begin position="270"/>
        <end position="290"/>
    </location>
</feature>
<dbReference type="PANTHER" id="PTHR22605:SF1">
    <property type="entry name" value="RZ-TYPE DOMAIN-CONTAINING PROTEIN"/>
    <property type="match status" value="1"/>
</dbReference>
<protein>
    <submittedName>
        <fullName evidence="2">Uncharacterized protein</fullName>
    </submittedName>
</protein>
<dbReference type="GO" id="GO:0004842">
    <property type="term" value="F:ubiquitin-protein transferase activity"/>
    <property type="evidence" value="ECO:0007669"/>
    <property type="project" value="InterPro"/>
</dbReference>
<dbReference type="Proteomes" id="UP000023152">
    <property type="component" value="Unassembled WGS sequence"/>
</dbReference>
<gene>
    <name evidence="2" type="ORF">RFI_14861</name>
</gene>
<keyword evidence="1" id="KW-0472">Membrane</keyword>
<organism evidence="2 3">
    <name type="scientific">Reticulomyxa filosa</name>
    <dbReference type="NCBI Taxonomy" id="46433"/>
    <lineage>
        <taxon>Eukaryota</taxon>
        <taxon>Sar</taxon>
        <taxon>Rhizaria</taxon>
        <taxon>Retaria</taxon>
        <taxon>Foraminifera</taxon>
        <taxon>Monothalamids</taxon>
        <taxon>Reticulomyxidae</taxon>
        <taxon>Reticulomyxa</taxon>
    </lineage>
</organism>
<feature type="transmembrane region" description="Helical" evidence="1">
    <location>
        <begin position="1120"/>
        <end position="1145"/>
    </location>
</feature>